<feature type="signal peptide" evidence="1">
    <location>
        <begin position="1"/>
        <end position="21"/>
    </location>
</feature>
<dbReference type="InterPro" id="IPR000873">
    <property type="entry name" value="AMP-dep_synth/lig_dom"/>
</dbReference>
<dbReference type="InterPro" id="IPR036736">
    <property type="entry name" value="ACP-like_sf"/>
</dbReference>
<reference evidence="3 4" key="1">
    <citation type="journal article" date="2024" name="Nat. Commun.">
        <title>Phylogenomics reveals the evolutionary origins of lichenization in chlorophyte algae.</title>
        <authorList>
            <person name="Puginier C."/>
            <person name="Libourel C."/>
            <person name="Otte J."/>
            <person name="Skaloud P."/>
            <person name="Haon M."/>
            <person name="Grisel S."/>
            <person name="Petersen M."/>
            <person name="Berrin J.G."/>
            <person name="Delaux P.M."/>
            <person name="Dal Grande F."/>
            <person name="Keller J."/>
        </authorList>
    </citation>
    <scope>NUCLEOTIDE SEQUENCE [LARGE SCALE GENOMIC DNA]</scope>
    <source>
        <strain evidence="3 4">SAG 245.80</strain>
    </source>
</reference>
<accession>A0AAW1QVW7</accession>
<dbReference type="PANTHER" id="PTHR44394:SF1">
    <property type="entry name" value="BETA-ALANINE-ACTIVATING ENZYME"/>
    <property type="match status" value="1"/>
</dbReference>
<dbReference type="InterPro" id="IPR042099">
    <property type="entry name" value="ANL_N_sf"/>
</dbReference>
<dbReference type="Pfam" id="PF00501">
    <property type="entry name" value="AMP-binding"/>
    <property type="match status" value="1"/>
</dbReference>
<protein>
    <recommendedName>
        <fullName evidence="2">AMP-dependent synthetase/ligase domain-containing protein</fullName>
    </recommendedName>
</protein>
<dbReference type="PROSITE" id="PS00455">
    <property type="entry name" value="AMP_BINDING"/>
    <property type="match status" value="1"/>
</dbReference>
<gene>
    <name evidence="3" type="ORF">WJX81_002282</name>
</gene>
<dbReference type="AlphaFoldDB" id="A0AAW1QVW7"/>
<keyword evidence="4" id="KW-1185">Reference proteome</keyword>
<dbReference type="Gene3D" id="2.130.10.10">
    <property type="entry name" value="YVTN repeat-like/Quinoprotein amine dehydrogenase"/>
    <property type="match status" value="1"/>
</dbReference>
<dbReference type="Proteomes" id="UP001445335">
    <property type="component" value="Unassembled WGS sequence"/>
</dbReference>
<proteinExistence type="predicted"/>
<organism evidence="3 4">
    <name type="scientific">Elliptochloris bilobata</name>
    <dbReference type="NCBI Taxonomy" id="381761"/>
    <lineage>
        <taxon>Eukaryota</taxon>
        <taxon>Viridiplantae</taxon>
        <taxon>Chlorophyta</taxon>
        <taxon>core chlorophytes</taxon>
        <taxon>Trebouxiophyceae</taxon>
        <taxon>Trebouxiophyceae incertae sedis</taxon>
        <taxon>Elliptochloris clade</taxon>
        <taxon>Elliptochloris</taxon>
    </lineage>
</organism>
<evidence type="ECO:0000256" key="1">
    <source>
        <dbReference type="SAM" id="SignalP"/>
    </source>
</evidence>
<dbReference type="SUPFAM" id="SSF56801">
    <property type="entry name" value="Acetyl-CoA synthetase-like"/>
    <property type="match status" value="1"/>
</dbReference>
<evidence type="ECO:0000313" key="4">
    <source>
        <dbReference type="Proteomes" id="UP001445335"/>
    </source>
</evidence>
<feature type="chain" id="PRO_5043497756" description="AMP-dependent synthetase/ligase domain-containing protein" evidence="1">
    <location>
        <begin position="22"/>
        <end position="710"/>
    </location>
</feature>
<dbReference type="InterPro" id="IPR011047">
    <property type="entry name" value="Quinoprotein_ADH-like_sf"/>
</dbReference>
<dbReference type="Gene3D" id="3.40.50.12780">
    <property type="entry name" value="N-terminal domain of ligase-like"/>
    <property type="match status" value="1"/>
</dbReference>
<evidence type="ECO:0000313" key="3">
    <source>
        <dbReference type="EMBL" id="KAK9825637.1"/>
    </source>
</evidence>
<evidence type="ECO:0000259" key="2">
    <source>
        <dbReference type="Pfam" id="PF00501"/>
    </source>
</evidence>
<sequence>MQRHRSLLWEALLAAWEGCRAGPALLCLDTEGIASNSISYSALLHSVLQAVDKLQHVCSEAEEADGPVLVALYVKQGVVYATALLACLCTGAAYLPLDPAWPRVRLLQVLDDARPCALLWAPEAASGGAGRAAAVSAALPPLPHCYILYTSGSTGAPKGVCGTELGLLNRCRWQLRELPYARGDVACLRTPPAFVDAAAELLAPLLGRCPAAVLPAGAAADAGALVDALEAARVTRLVAVPTLLSALVQHLEQGASPDLALRVVVSSGEPLPTRLLRRLRAVLPREARILNLYGSTEIAGDCVPVGVPIDNTVVFVMRAGPSRGEFASARQCPAGSGVNAVEERGAVVEDKGLGPIGSGGVWLGAAVDERPGSICRDAVKGGVKSLDGGETLAAGEGLDILAAVGEVGEPRLEPAADFFAAGGDSLAAAAAAAALGVDVRQILAFPTARRLAAALARTSGRAGSLEGALVWRTRLPGRADAGLAVTPDLQHVAVAWTAAGGDGGGGRLSFLSLRSGTEAGRVDLGGPVRAPPAGDPWRGLTWVPTHDRRLHLCRAPGVLVCAHALPAAVSAAVVFDEPRRRAYVSALDGTLTALDVLQPGGAGSDAAAAPELQEAWRYNTSSAIFSAPAVVPGSSAVLLADVEGALHAVTADGRPLWHLDLGAPVFAPWPSGSLVAGAHLPAESFSAPVAFDSRMVLGCRDDHLYCLAWQ</sequence>
<dbReference type="InterPro" id="IPR020845">
    <property type="entry name" value="AMP-binding_CS"/>
</dbReference>
<comment type="caution">
    <text evidence="3">The sequence shown here is derived from an EMBL/GenBank/DDBJ whole genome shotgun (WGS) entry which is preliminary data.</text>
</comment>
<name>A0AAW1QVW7_9CHLO</name>
<dbReference type="InterPro" id="IPR015943">
    <property type="entry name" value="WD40/YVTN_repeat-like_dom_sf"/>
</dbReference>
<feature type="domain" description="AMP-dependent synthetase/ligase" evidence="2">
    <location>
        <begin position="38"/>
        <end position="303"/>
    </location>
</feature>
<dbReference type="PANTHER" id="PTHR44394">
    <property type="entry name" value="BETA-ALANINE-ACTIVATING ENZYME"/>
    <property type="match status" value="1"/>
</dbReference>
<dbReference type="SUPFAM" id="SSF47336">
    <property type="entry name" value="ACP-like"/>
    <property type="match status" value="1"/>
</dbReference>
<dbReference type="InterPro" id="IPR052091">
    <property type="entry name" value="Beta-ala_Activ/Resist"/>
</dbReference>
<dbReference type="GO" id="GO:0043041">
    <property type="term" value="P:amino acid activation for nonribosomal peptide biosynthetic process"/>
    <property type="evidence" value="ECO:0007669"/>
    <property type="project" value="TreeGrafter"/>
</dbReference>
<dbReference type="EMBL" id="JALJOU010000072">
    <property type="protein sequence ID" value="KAK9825637.1"/>
    <property type="molecule type" value="Genomic_DNA"/>
</dbReference>
<dbReference type="SUPFAM" id="SSF50998">
    <property type="entry name" value="Quinoprotein alcohol dehydrogenase-like"/>
    <property type="match status" value="1"/>
</dbReference>
<dbReference type="Gene3D" id="1.10.1200.10">
    <property type="entry name" value="ACP-like"/>
    <property type="match status" value="1"/>
</dbReference>
<keyword evidence="1" id="KW-0732">Signal</keyword>